<evidence type="ECO:0000256" key="1">
    <source>
        <dbReference type="ARBA" id="ARBA00009981"/>
    </source>
</evidence>
<accession>A0A285V2B0</accession>
<evidence type="ECO:0008006" key="5">
    <source>
        <dbReference type="Google" id="ProtNLM"/>
    </source>
</evidence>
<dbReference type="SUPFAM" id="SSF143120">
    <property type="entry name" value="YefM-like"/>
    <property type="match status" value="1"/>
</dbReference>
<dbReference type="InterPro" id="IPR036165">
    <property type="entry name" value="YefM-like_sf"/>
</dbReference>
<dbReference type="AlphaFoldDB" id="A0A285V2B0"/>
<feature type="compositionally biased region" description="Polar residues" evidence="2">
    <location>
        <begin position="59"/>
        <end position="69"/>
    </location>
</feature>
<evidence type="ECO:0000256" key="2">
    <source>
        <dbReference type="SAM" id="MobiDB-lite"/>
    </source>
</evidence>
<feature type="region of interest" description="Disordered" evidence="2">
    <location>
        <begin position="59"/>
        <end position="82"/>
    </location>
</feature>
<dbReference type="EMBL" id="OBQD01000047">
    <property type="protein sequence ID" value="SOC48284.1"/>
    <property type="molecule type" value="Genomic_DNA"/>
</dbReference>
<evidence type="ECO:0000313" key="3">
    <source>
        <dbReference type="EMBL" id="SOC48284.1"/>
    </source>
</evidence>
<comment type="similarity">
    <text evidence="1">Belongs to the phD/YefM antitoxin family.</text>
</comment>
<reference evidence="3 4" key="1">
    <citation type="submission" date="2017-08" db="EMBL/GenBank/DDBJ databases">
        <authorList>
            <person name="de Groot N.N."/>
        </authorList>
    </citation>
    <scope>NUCLEOTIDE SEQUENCE [LARGE SCALE GENOMIC DNA]</scope>
    <source>
        <strain evidence="3 4">JC85</strain>
    </source>
</reference>
<evidence type="ECO:0000313" key="4">
    <source>
        <dbReference type="Proteomes" id="UP000219167"/>
    </source>
</evidence>
<feature type="compositionally biased region" description="Basic and acidic residues" evidence="2">
    <location>
        <begin position="70"/>
        <end position="82"/>
    </location>
</feature>
<protein>
    <recommendedName>
        <fullName evidence="5">Prevent-host-death family protein</fullName>
    </recommendedName>
</protein>
<organism evidence="3 4">
    <name type="scientific">Rhizobium subbaraonis</name>
    <dbReference type="NCBI Taxonomy" id="908946"/>
    <lineage>
        <taxon>Bacteria</taxon>
        <taxon>Pseudomonadati</taxon>
        <taxon>Pseudomonadota</taxon>
        <taxon>Alphaproteobacteria</taxon>
        <taxon>Hyphomicrobiales</taxon>
        <taxon>Rhizobiaceae</taxon>
        <taxon>Rhizobium/Agrobacterium group</taxon>
        <taxon>Rhizobium</taxon>
    </lineage>
</organism>
<keyword evidence="4" id="KW-1185">Reference proteome</keyword>
<name>A0A285V2B0_9HYPH</name>
<dbReference type="Proteomes" id="UP000219167">
    <property type="component" value="Unassembled WGS sequence"/>
</dbReference>
<proteinExistence type="inferred from homology"/>
<sequence>MRILVDVTEAAERLEELIELALRGDEIVICRDERAVAMLKPIAEKTDPFEKFLALAEQGRQNVPPGTTSDHSDFYDEHGLPK</sequence>
<gene>
    <name evidence="3" type="ORF">SAMN05892877_14716</name>
</gene>
<dbReference type="RefSeq" id="WP_176526959.1">
    <property type="nucleotide sequence ID" value="NZ_OBQD01000047.1"/>
</dbReference>